<proteinExistence type="predicted"/>
<feature type="chain" id="PRO_5001506202" description="DUF4879 domain-containing protein" evidence="1">
    <location>
        <begin position="25"/>
        <end position="151"/>
    </location>
</feature>
<dbReference type="EMBL" id="JFGV01000006">
    <property type="protein sequence ID" value="EYU16828.1"/>
    <property type="molecule type" value="Genomic_DNA"/>
</dbReference>
<dbReference type="AlphaFoldDB" id="A0A022PPL6"/>
<comment type="caution">
    <text evidence="2">The sequence shown here is derived from an EMBL/GenBank/DDBJ whole genome shotgun (WGS) entry which is preliminary data.</text>
</comment>
<dbReference type="RefSeq" id="WP_036775913.1">
    <property type="nucleotide sequence ID" value="NZ_CAWLTM010000109.1"/>
</dbReference>
<evidence type="ECO:0008006" key="4">
    <source>
        <dbReference type="Google" id="ProtNLM"/>
    </source>
</evidence>
<evidence type="ECO:0000313" key="3">
    <source>
        <dbReference type="Proteomes" id="UP000023464"/>
    </source>
</evidence>
<sequence>MLVRKSLLALFATASLTAAGIAYAGPPVTVTFKHLGASGSENAVYTIVTNNEVSTYVNATPKPSASVRQGESDFYKVESPISPDGNYAIVRYKIGNKTCVFSTTFLNTYVNGVKIPKWNKGATPSGGAVCNASITYTNFLTYAWSVEFTMK</sequence>
<feature type="signal peptide" evidence="1">
    <location>
        <begin position="1"/>
        <end position="24"/>
    </location>
</feature>
<keyword evidence="1" id="KW-0732">Signal</keyword>
<keyword evidence="3" id="KW-1185">Reference proteome</keyword>
<organism evidence="2 3">
    <name type="scientific">Photorhabdus aegyptia</name>
    <dbReference type="NCBI Taxonomy" id="2805098"/>
    <lineage>
        <taxon>Bacteria</taxon>
        <taxon>Pseudomonadati</taxon>
        <taxon>Pseudomonadota</taxon>
        <taxon>Gammaproteobacteria</taxon>
        <taxon>Enterobacterales</taxon>
        <taxon>Morganellaceae</taxon>
        <taxon>Photorhabdus</taxon>
    </lineage>
</organism>
<accession>A0A022PPL6</accession>
<reference evidence="2 3" key="1">
    <citation type="submission" date="2014-03" db="EMBL/GenBank/DDBJ databases">
        <title>Draft Genome of Photorhabdus luminescens BA1, an Egyptian Isolate.</title>
        <authorList>
            <person name="Ghazal S."/>
            <person name="Hurst S.G.IV."/>
            <person name="Morris K."/>
            <person name="Thomas K."/>
            <person name="Tisa L.S."/>
        </authorList>
    </citation>
    <scope>NUCLEOTIDE SEQUENCE [LARGE SCALE GENOMIC DNA]</scope>
    <source>
        <strain evidence="2 3">BA1</strain>
    </source>
</reference>
<dbReference type="PATRIC" id="fig|1393736.3.peg.575"/>
<evidence type="ECO:0000313" key="2">
    <source>
        <dbReference type="EMBL" id="EYU16828.1"/>
    </source>
</evidence>
<gene>
    <name evidence="2" type="ORF">BA1DRAFT_00571</name>
</gene>
<evidence type="ECO:0000256" key="1">
    <source>
        <dbReference type="SAM" id="SignalP"/>
    </source>
</evidence>
<name>A0A022PPL6_9GAMM</name>
<protein>
    <recommendedName>
        <fullName evidence="4">DUF4879 domain-containing protein</fullName>
    </recommendedName>
</protein>
<dbReference type="Proteomes" id="UP000023464">
    <property type="component" value="Unassembled WGS sequence"/>
</dbReference>